<dbReference type="GO" id="GO:0009062">
    <property type="term" value="P:fatty acid catabolic process"/>
    <property type="evidence" value="ECO:0007669"/>
    <property type="project" value="TreeGrafter"/>
</dbReference>
<dbReference type="Pfam" id="PF03061">
    <property type="entry name" value="4HBT"/>
    <property type="match status" value="1"/>
</dbReference>
<dbReference type="Proteomes" id="UP000700212">
    <property type="component" value="Unassembled WGS sequence"/>
</dbReference>
<dbReference type="EMBL" id="DYTV01000015">
    <property type="protein sequence ID" value="HJH10352.1"/>
    <property type="molecule type" value="Genomic_DNA"/>
</dbReference>
<accession>A0A921T4B2</accession>
<reference evidence="5" key="1">
    <citation type="journal article" date="2021" name="PeerJ">
        <title>Extensive microbial diversity within the chicken gut microbiome revealed by metagenomics and culture.</title>
        <authorList>
            <person name="Gilroy R."/>
            <person name="Ravi A."/>
            <person name="Getino M."/>
            <person name="Pursley I."/>
            <person name="Horton D.L."/>
            <person name="Alikhan N.F."/>
            <person name="Baker D."/>
            <person name="Gharbi K."/>
            <person name="Hall N."/>
            <person name="Watson M."/>
            <person name="Adriaenssens E.M."/>
            <person name="Foster-Nyarko E."/>
            <person name="Jarju S."/>
            <person name="Secka A."/>
            <person name="Antonio M."/>
            <person name="Oren A."/>
            <person name="Chaudhuri R.R."/>
            <person name="La Ragione R."/>
            <person name="Hildebrand F."/>
            <person name="Pallen M.J."/>
        </authorList>
    </citation>
    <scope>NUCLEOTIDE SEQUENCE</scope>
    <source>
        <strain evidence="5">CHK160-4876</strain>
    </source>
</reference>
<dbReference type="InterPro" id="IPR029069">
    <property type="entry name" value="HotDog_dom_sf"/>
</dbReference>
<dbReference type="InterPro" id="IPR033120">
    <property type="entry name" value="HOTDOG_ACOT"/>
</dbReference>
<dbReference type="PANTHER" id="PTHR11049">
    <property type="entry name" value="ACYL COENZYME A THIOESTER HYDROLASE"/>
    <property type="match status" value="1"/>
</dbReference>
<comment type="similarity">
    <text evidence="1">Belongs to the acyl coenzyme A hydrolase family.</text>
</comment>
<protein>
    <submittedName>
        <fullName evidence="5">Acyl-CoA thioesterase</fullName>
    </submittedName>
</protein>
<evidence type="ECO:0000256" key="1">
    <source>
        <dbReference type="ARBA" id="ARBA00010458"/>
    </source>
</evidence>
<dbReference type="CDD" id="cd03442">
    <property type="entry name" value="BFIT_BACH"/>
    <property type="match status" value="1"/>
</dbReference>
<gene>
    <name evidence="5" type="ORF">K8V30_01445</name>
</gene>
<dbReference type="InterPro" id="IPR006683">
    <property type="entry name" value="Thioestr_dom"/>
</dbReference>
<evidence type="ECO:0000259" key="4">
    <source>
        <dbReference type="PROSITE" id="PS51770"/>
    </source>
</evidence>
<dbReference type="GO" id="GO:0006637">
    <property type="term" value="P:acyl-CoA metabolic process"/>
    <property type="evidence" value="ECO:0007669"/>
    <property type="project" value="TreeGrafter"/>
</dbReference>
<dbReference type="InterPro" id="IPR040170">
    <property type="entry name" value="Cytosol_ACT"/>
</dbReference>
<dbReference type="Gene3D" id="3.10.129.10">
    <property type="entry name" value="Hotdog Thioesterase"/>
    <property type="match status" value="1"/>
</dbReference>
<dbReference type="GO" id="GO:0005829">
    <property type="term" value="C:cytosol"/>
    <property type="evidence" value="ECO:0007669"/>
    <property type="project" value="TreeGrafter"/>
</dbReference>
<comment type="caution">
    <text evidence="5">The sequence shown here is derived from an EMBL/GenBank/DDBJ whole genome shotgun (WGS) entry which is preliminary data.</text>
</comment>
<name>A0A921T4B2_9BACL</name>
<keyword evidence="2 3" id="KW-0378">Hydrolase</keyword>
<feature type="domain" description="HotDog ACOT-type" evidence="4">
    <location>
        <begin position="9"/>
        <end position="121"/>
    </location>
</feature>
<dbReference type="PANTHER" id="PTHR11049:SF24">
    <property type="entry name" value="CYTOSOLIC ACYL COENZYME A THIOESTER HYDROLASE"/>
    <property type="match status" value="1"/>
</dbReference>
<evidence type="ECO:0000313" key="6">
    <source>
        <dbReference type="Proteomes" id="UP000700212"/>
    </source>
</evidence>
<reference evidence="5" key="2">
    <citation type="submission" date="2021-09" db="EMBL/GenBank/DDBJ databases">
        <authorList>
            <person name="Gilroy R."/>
        </authorList>
    </citation>
    <scope>NUCLEOTIDE SEQUENCE</scope>
    <source>
        <strain evidence="5">CHK160-4876</strain>
    </source>
</reference>
<sequence>MHTNKVPMGHSRTIQSHLILPPDTNHHKTIFGGKVLAYIDEIAAITSMKHAQGEVVTASIDSVDFLSPAREGDIIELEGIVASTGRTSMEVYVRVVSRNLMTGEEQLTTESFVTMVAVDSEGHPREVPSVYPETEVEQRLFNTGPARRDHRKKKRMITHK</sequence>
<dbReference type="GO" id="GO:0052816">
    <property type="term" value="F:long-chain fatty acyl-CoA hydrolase activity"/>
    <property type="evidence" value="ECO:0007669"/>
    <property type="project" value="TreeGrafter"/>
</dbReference>
<dbReference type="OrthoDB" id="9791628at2"/>
<proteinExistence type="inferred from homology"/>
<organism evidence="5 6">
    <name type="scientific">Metalysinibacillus jejuensis</name>
    <dbReference type="NCBI Taxonomy" id="914327"/>
    <lineage>
        <taxon>Bacteria</taxon>
        <taxon>Bacillati</taxon>
        <taxon>Bacillota</taxon>
        <taxon>Bacilli</taxon>
        <taxon>Bacillales</taxon>
        <taxon>Caryophanaceae</taxon>
        <taxon>Metalysinibacillus</taxon>
    </lineage>
</organism>
<dbReference type="PROSITE" id="PS51770">
    <property type="entry name" value="HOTDOG_ACOT"/>
    <property type="match status" value="1"/>
</dbReference>
<dbReference type="SUPFAM" id="SSF54637">
    <property type="entry name" value="Thioesterase/thiol ester dehydrase-isomerase"/>
    <property type="match status" value="1"/>
</dbReference>
<dbReference type="RefSeq" id="WP_108305948.1">
    <property type="nucleotide sequence ID" value="NZ_QAFW01000002.1"/>
</dbReference>
<evidence type="ECO:0000313" key="5">
    <source>
        <dbReference type="EMBL" id="HJH10352.1"/>
    </source>
</evidence>
<evidence type="ECO:0000256" key="2">
    <source>
        <dbReference type="ARBA" id="ARBA00022801"/>
    </source>
</evidence>
<evidence type="ECO:0000256" key="3">
    <source>
        <dbReference type="PROSITE-ProRule" id="PRU01106"/>
    </source>
</evidence>
<dbReference type="AlphaFoldDB" id="A0A921T4B2"/>